<dbReference type="Proteomes" id="UP001060085">
    <property type="component" value="Linkage Group LG03"/>
</dbReference>
<name>A0ACC0BIM9_CATRO</name>
<proteinExistence type="predicted"/>
<comment type="caution">
    <text evidence="1">The sequence shown here is derived from an EMBL/GenBank/DDBJ whole genome shotgun (WGS) entry which is preliminary data.</text>
</comment>
<gene>
    <name evidence="1" type="ORF">M9H77_12890</name>
</gene>
<evidence type="ECO:0000313" key="1">
    <source>
        <dbReference type="EMBL" id="KAI5672526.1"/>
    </source>
</evidence>
<accession>A0ACC0BIM9</accession>
<evidence type="ECO:0000313" key="2">
    <source>
        <dbReference type="Proteomes" id="UP001060085"/>
    </source>
</evidence>
<dbReference type="EMBL" id="CM044703">
    <property type="protein sequence ID" value="KAI5672526.1"/>
    <property type="molecule type" value="Genomic_DNA"/>
</dbReference>
<reference evidence="2" key="1">
    <citation type="journal article" date="2023" name="Nat. Plants">
        <title>Single-cell RNA sequencing provides a high-resolution roadmap for understanding the multicellular compartmentation of specialized metabolism.</title>
        <authorList>
            <person name="Sun S."/>
            <person name="Shen X."/>
            <person name="Li Y."/>
            <person name="Li Y."/>
            <person name="Wang S."/>
            <person name="Li R."/>
            <person name="Zhang H."/>
            <person name="Shen G."/>
            <person name="Guo B."/>
            <person name="Wei J."/>
            <person name="Xu J."/>
            <person name="St-Pierre B."/>
            <person name="Chen S."/>
            <person name="Sun C."/>
        </authorList>
    </citation>
    <scope>NUCLEOTIDE SEQUENCE [LARGE SCALE GENOMIC DNA]</scope>
</reference>
<organism evidence="1 2">
    <name type="scientific">Catharanthus roseus</name>
    <name type="common">Madagascar periwinkle</name>
    <name type="synonym">Vinca rosea</name>
    <dbReference type="NCBI Taxonomy" id="4058"/>
    <lineage>
        <taxon>Eukaryota</taxon>
        <taxon>Viridiplantae</taxon>
        <taxon>Streptophyta</taxon>
        <taxon>Embryophyta</taxon>
        <taxon>Tracheophyta</taxon>
        <taxon>Spermatophyta</taxon>
        <taxon>Magnoliopsida</taxon>
        <taxon>eudicotyledons</taxon>
        <taxon>Gunneridae</taxon>
        <taxon>Pentapetalae</taxon>
        <taxon>asterids</taxon>
        <taxon>lamiids</taxon>
        <taxon>Gentianales</taxon>
        <taxon>Apocynaceae</taxon>
        <taxon>Rauvolfioideae</taxon>
        <taxon>Vinceae</taxon>
        <taxon>Catharanthinae</taxon>
        <taxon>Catharanthus</taxon>
    </lineage>
</organism>
<keyword evidence="2" id="KW-1185">Reference proteome</keyword>
<protein>
    <submittedName>
        <fullName evidence="1">Uncharacterized protein</fullName>
    </submittedName>
</protein>
<sequence length="143" mass="15681">MSNLYIAWSGTLLPVPKTRIGDSTILCVVIPSVTEQLANVNPCDTPVPSDVLITGVRQCLNSYSKTIPNTNSRLVPSIDMDSMLCNPGCVVIPSQPGLVQVQVNINCIWNHLSPCKLSHHMSGIVVLHYLVTYERDLCPLQVR</sequence>